<evidence type="ECO:0000313" key="1">
    <source>
        <dbReference type="EMBL" id="GAL34510.1"/>
    </source>
</evidence>
<evidence type="ECO:0000313" key="2">
    <source>
        <dbReference type="Proteomes" id="UP000029224"/>
    </source>
</evidence>
<organism evidence="1 2">
    <name type="scientific">Vibrio maritimus</name>
    <dbReference type="NCBI Taxonomy" id="990268"/>
    <lineage>
        <taxon>Bacteria</taxon>
        <taxon>Pseudomonadati</taxon>
        <taxon>Pseudomonadota</taxon>
        <taxon>Gammaproteobacteria</taxon>
        <taxon>Vibrionales</taxon>
        <taxon>Vibrionaceae</taxon>
        <taxon>Vibrio</taxon>
    </lineage>
</organism>
<keyword evidence="2" id="KW-1185">Reference proteome</keyword>
<gene>
    <name evidence="1" type="ORF">JCM19240_4060</name>
</gene>
<dbReference type="EMBL" id="BBMT01000005">
    <property type="protein sequence ID" value="GAL34510.1"/>
    <property type="molecule type" value="Genomic_DNA"/>
</dbReference>
<sequence>MKMVKKRCDIIFSVSKRGKIKRDDVEAVIEILAKITR</sequence>
<proteinExistence type="predicted"/>
<dbReference type="AlphaFoldDB" id="A0A090T3I6"/>
<accession>A0A090T3I6</accession>
<comment type="caution">
    <text evidence="1">The sequence shown here is derived from an EMBL/GenBank/DDBJ whole genome shotgun (WGS) entry which is preliminary data.</text>
</comment>
<protein>
    <submittedName>
        <fullName evidence="1">Uncharacterized protein</fullName>
    </submittedName>
</protein>
<reference evidence="1 2" key="1">
    <citation type="submission" date="2014-09" db="EMBL/GenBank/DDBJ databases">
        <title>Vibrio maritimus JCM 19240. (C210) whole genome shotgun sequence.</title>
        <authorList>
            <person name="Sawabe T."/>
            <person name="Meirelles P."/>
            <person name="Nakanishi M."/>
            <person name="Sayaka M."/>
            <person name="Hattori M."/>
            <person name="Ohkuma M."/>
        </authorList>
    </citation>
    <scope>NUCLEOTIDE SEQUENCE [LARGE SCALE GENOMIC DNA]</scope>
    <source>
        <strain evidence="1 2">JCM 19240</strain>
    </source>
</reference>
<name>A0A090T3I6_9VIBR</name>
<reference evidence="1 2" key="2">
    <citation type="submission" date="2014-09" db="EMBL/GenBank/DDBJ databases">
        <authorList>
            <consortium name="NBRP consortium"/>
            <person name="Sawabe T."/>
            <person name="Meirelles P."/>
            <person name="Nakanishi M."/>
            <person name="Sayaka M."/>
            <person name="Hattori M."/>
            <person name="Ohkuma M."/>
        </authorList>
    </citation>
    <scope>NUCLEOTIDE SEQUENCE [LARGE SCALE GENOMIC DNA]</scope>
    <source>
        <strain evidence="1 2">JCM 19240</strain>
    </source>
</reference>
<dbReference type="Proteomes" id="UP000029224">
    <property type="component" value="Unassembled WGS sequence"/>
</dbReference>